<keyword evidence="4" id="KW-1185">Reference proteome</keyword>
<protein>
    <submittedName>
        <fullName evidence="3">Uncharacterized protein</fullName>
    </submittedName>
</protein>
<reference evidence="3" key="2">
    <citation type="submission" date="2023-06" db="EMBL/GenBank/DDBJ databases">
        <authorList>
            <consortium name="Lawrence Berkeley National Laboratory"/>
            <person name="Haridas S."/>
            <person name="Hensen N."/>
            <person name="Bonometti L."/>
            <person name="Westerberg I."/>
            <person name="Brannstrom I.O."/>
            <person name="Guillou S."/>
            <person name="Cros-Aarteil S."/>
            <person name="Calhoun S."/>
            <person name="Kuo A."/>
            <person name="Mondo S."/>
            <person name="Pangilinan J."/>
            <person name="Riley R."/>
            <person name="Labutti K."/>
            <person name="Andreopoulos B."/>
            <person name="Lipzen A."/>
            <person name="Chen C."/>
            <person name="Yanf M."/>
            <person name="Daum C."/>
            <person name="Ng V."/>
            <person name="Clum A."/>
            <person name="Steindorff A."/>
            <person name="Ohm R."/>
            <person name="Martin F."/>
            <person name="Silar P."/>
            <person name="Natvig D."/>
            <person name="Lalanne C."/>
            <person name="Gautier V."/>
            <person name="Ament-Velasquez S.L."/>
            <person name="Kruys A."/>
            <person name="Hutchinson M.I."/>
            <person name="Powell A.J."/>
            <person name="Barry K."/>
            <person name="Miller A.N."/>
            <person name="Grigoriev I.V."/>
            <person name="Debuchy R."/>
            <person name="Gladieux P."/>
            <person name="Thoren M.H."/>
            <person name="Johannesson H."/>
        </authorList>
    </citation>
    <scope>NUCLEOTIDE SEQUENCE</scope>
    <source>
        <strain evidence="3">CBS 958.72</strain>
    </source>
</reference>
<dbReference type="AlphaFoldDB" id="A0AAE0N038"/>
<name>A0AAE0N038_9PEZI</name>
<evidence type="ECO:0000313" key="3">
    <source>
        <dbReference type="EMBL" id="KAK3362004.1"/>
    </source>
</evidence>
<accession>A0AAE0N038</accession>
<evidence type="ECO:0000313" key="4">
    <source>
        <dbReference type="Proteomes" id="UP001287356"/>
    </source>
</evidence>
<evidence type="ECO:0000256" key="1">
    <source>
        <dbReference type="SAM" id="MobiDB-lite"/>
    </source>
</evidence>
<feature type="signal peptide" evidence="2">
    <location>
        <begin position="1"/>
        <end position="23"/>
    </location>
</feature>
<dbReference type="Proteomes" id="UP001287356">
    <property type="component" value="Unassembled WGS sequence"/>
</dbReference>
<reference evidence="3" key="1">
    <citation type="journal article" date="2023" name="Mol. Phylogenet. Evol.">
        <title>Genome-scale phylogeny and comparative genomics of the fungal order Sordariales.</title>
        <authorList>
            <person name="Hensen N."/>
            <person name="Bonometti L."/>
            <person name="Westerberg I."/>
            <person name="Brannstrom I.O."/>
            <person name="Guillou S."/>
            <person name="Cros-Aarteil S."/>
            <person name="Calhoun S."/>
            <person name="Haridas S."/>
            <person name="Kuo A."/>
            <person name="Mondo S."/>
            <person name="Pangilinan J."/>
            <person name="Riley R."/>
            <person name="LaButti K."/>
            <person name="Andreopoulos B."/>
            <person name="Lipzen A."/>
            <person name="Chen C."/>
            <person name="Yan M."/>
            <person name="Daum C."/>
            <person name="Ng V."/>
            <person name="Clum A."/>
            <person name="Steindorff A."/>
            <person name="Ohm R.A."/>
            <person name="Martin F."/>
            <person name="Silar P."/>
            <person name="Natvig D.O."/>
            <person name="Lalanne C."/>
            <person name="Gautier V."/>
            <person name="Ament-Velasquez S.L."/>
            <person name="Kruys A."/>
            <person name="Hutchinson M.I."/>
            <person name="Powell A.J."/>
            <person name="Barry K."/>
            <person name="Miller A.N."/>
            <person name="Grigoriev I.V."/>
            <person name="Debuchy R."/>
            <person name="Gladieux P."/>
            <person name="Hiltunen Thoren M."/>
            <person name="Johannesson H."/>
        </authorList>
    </citation>
    <scope>NUCLEOTIDE SEQUENCE</scope>
    <source>
        <strain evidence="3">CBS 958.72</strain>
    </source>
</reference>
<sequence length="174" mass="18259">MIGLISSMFTALVSLSLLALAAAAPKAEAEARAVAATAAAAAAWTPLGAIPTDFSPSNHHRPGWNIPTALPLAYEFQSSQLPHVFSWYSLDRVEFNTFAVAVPTQAAAAAASEEERIMAHGDILLLPAAPPVPLPARHFRAAAVYENAPRPIPTTLATPVRDKSGLDTYSHPGS</sequence>
<keyword evidence="2" id="KW-0732">Signal</keyword>
<comment type="caution">
    <text evidence="3">The sequence shown here is derived from an EMBL/GenBank/DDBJ whole genome shotgun (WGS) entry which is preliminary data.</text>
</comment>
<feature type="chain" id="PRO_5042113878" evidence="2">
    <location>
        <begin position="24"/>
        <end position="174"/>
    </location>
</feature>
<evidence type="ECO:0000256" key="2">
    <source>
        <dbReference type="SAM" id="SignalP"/>
    </source>
</evidence>
<feature type="region of interest" description="Disordered" evidence="1">
    <location>
        <begin position="152"/>
        <end position="174"/>
    </location>
</feature>
<gene>
    <name evidence="3" type="ORF">B0T24DRAFT_99816</name>
</gene>
<proteinExistence type="predicted"/>
<dbReference type="EMBL" id="JAULSN010000010">
    <property type="protein sequence ID" value="KAK3362004.1"/>
    <property type="molecule type" value="Genomic_DNA"/>
</dbReference>
<organism evidence="3 4">
    <name type="scientific">Lasiosphaeria ovina</name>
    <dbReference type="NCBI Taxonomy" id="92902"/>
    <lineage>
        <taxon>Eukaryota</taxon>
        <taxon>Fungi</taxon>
        <taxon>Dikarya</taxon>
        <taxon>Ascomycota</taxon>
        <taxon>Pezizomycotina</taxon>
        <taxon>Sordariomycetes</taxon>
        <taxon>Sordariomycetidae</taxon>
        <taxon>Sordariales</taxon>
        <taxon>Lasiosphaeriaceae</taxon>
        <taxon>Lasiosphaeria</taxon>
    </lineage>
</organism>